<dbReference type="EMBL" id="SGWQ01000010">
    <property type="protein sequence ID" value="RZS34084.1"/>
    <property type="molecule type" value="Genomic_DNA"/>
</dbReference>
<dbReference type="InterPro" id="IPR001279">
    <property type="entry name" value="Metallo-B-lactamas"/>
</dbReference>
<evidence type="ECO:0000313" key="2">
    <source>
        <dbReference type="EMBL" id="RZS34084.1"/>
    </source>
</evidence>
<reference evidence="2 3" key="1">
    <citation type="submission" date="2019-02" db="EMBL/GenBank/DDBJ databases">
        <title>Genomic Encyclopedia of Type Strains, Phase IV (KMG-IV): sequencing the most valuable type-strain genomes for metagenomic binning, comparative biology and taxonomic classification.</title>
        <authorList>
            <person name="Goeker M."/>
        </authorList>
    </citation>
    <scope>NUCLEOTIDE SEQUENCE [LARGE SCALE GENOMIC DNA]</scope>
    <source>
        <strain evidence="2 3">DSM 101727</strain>
    </source>
</reference>
<organism evidence="2 3">
    <name type="scientific">Herbihabitans rhizosphaerae</name>
    <dbReference type="NCBI Taxonomy" id="1872711"/>
    <lineage>
        <taxon>Bacteria</taxon>
        <taxon>Bacillati</taxon>
        <taxon>Actinomycetota</taxon>
        <taxon>Actinomycetes</taxon>
        <taxon>Pseudonocardiales</taxon>
        <taxon>Pseudonocardiaceae</taxon>
        <taxon>Herbihabitans</taxon>
    </lineage>
</organism>
<dbReference type="GO" id="GO:0042781">
    <property type="term" value="F:3'-tRNA processing endoribonuclease activity"/>
    <property type="evidence" value="ECO:0007669"/>
    <property type="project" value="TreeGrafter"/>
</dbReference>
<comment type="caution">
    <text evidence="2">The sequence shown here is derived from an EMBL/GenBank/DDBJ whole genome shotgun (WGS) entry which is preliminary data.</text>
</comment>
<gene>
    <name evidence="2" type="ORF">EV193_110234</name>
</gene>
<protein>
    <submittedName>
        <fullName evidence="2">Ribonuclease BN (tRNA processing enzyme)</fullName>
    </submittedName>
</protein>
<keyword evidence="3" id="KW-1185">Reference proteome</keyword>
<dbReference type="CDD" id="cd07716">
    <property type="entry name" value="RNaseZ_short-form-like_MBL-fold"/>
    <property type="match status" value="1"/>
</dbReference>
<sequence>MLLTVLGCSGSAPGPNAPASGYLLEAEGFTLALELGNGTLAELMALRDPLTVDAMLFSHLHPDHCADFSALTVLRRYHPEPSRDPRANRLPVFAPKEAPNRLVAAYSPDEADRLVTDLSDVYSFTPLDHGTVHIGPFEVTAVSAPHPCEAFSFRIVHNGRSLVYTGDTGWNDPLVDLSSTVDVLLSEASWTHAEGRPPDLHLSGREAGELASRAGVGRLLVTHVPPWTDADAVLAEARGAFDDGVELVRRGASYTI</sequence>
<dbReference type="Gene3D" id="3.60.15.10">
    <property type="entry name" value="Ribonuclease Z/Hydroxyacylglutathione hydrolase-like"/>
    <property type="match status" value="1"/>
</dbReference>
<proteinExistence type="predicted"/>
<dbReference type="PANTHER" id="PTHR46018:SF4">
    <property type="entry name" value="METALLO-HYDROLASE YHFI-RELATED"/>
    <property type="match status" value="1"/>
</dbReference>
<dbReference type="InterPro" id="IPR036866">
    <property type="entry name" value="RibonucZ/Hydroxyglut_hydro"/>
</dbReference>
<dbReference type="RefSeq" id="WP_130347459.1">
    <property type="nucleotide sequence ID" value="NZ_SGWQ01000010.1"/>
</dbReference>
<feature type="domain" description="Metallo-beta-lactamase" evidence="1">
    <location>
        <begin position="47"/>
        <end position="223"/>
    </location>
</feature>
<dbReference type="SUPFAM" id="SSF56281">
    <property type="entry name" value="Metallo-hydrolase/oxidoreductase"/>
    <property type="match status" value="1"/>
</dbReference>
<evidence type="ECO:0000259" key="1">
    <source>
        <dbReference type="Pfam" id="PF12706"/>
    </source>
</evidence>
<dbReference type="Proteomes" id="UP000294257">
    <property type="component" value="Unassembled WGS sequence"/>
</dbReference>
<name>A0A4Q7KHQ4_9PSEU</name>
<dbReference type="PANTHER" id="PTHR46018">
    <property type="entry name" value="ZINC PHOSPHODIESTERASE ELAC PROTEIN 1"/>
    <property type="match status" value="1"/>
</dbReference>
<accession>A0A4Q7KHQ4</accession>
<dbReference type="OrthoDB" id="9800940at2"/>
<evidence type="ECO:0000313" key="3">
    <source>
        <dbReference type="Proteomes" id="UP000294257"/>
    </source>
</evidence>
<dbReference type="AlphaFoldDB" id="A0A4Q7KHQ4"/>
<dbReference type="Pfam" id="PF12706">
    <property type="entry name" value="Lactamase_B_2"/>
    <property type="match status" value="1"/>
</dbReference>